<accession>A0A8S9S2A6</accession>
<dbReference type="Proteomes" id="UP000712600">
    <property type="component" value="Unassembled WGS sequence"/>
</dbReference>
<reference evidence="1" key="1">
    <citation type="submission" date="2019-12" db="EMBL/GenBank/DDBJ databases">
        <title>Genome sequencing and annotation of Brassica cretica.</title>
        <authorList>
            <person name="Studholme D.J."/>
            <person name="Sarris P."/>
        </authorList>
    </citation>
    <scope>NUCLEOTIDE SEQUENCE</scope>
    <source>
        <strain evidence="1">PFS-109/04</strain>
        <tissue evidence="1">Leaf</tissue>
    </source>
</reference>
<dbReference type="AlphaFoldDB" id="A0A8S9S2A6"/>
<protein>
    <submittedName>
        <fullName evidence="1">Uncharacterized protein</fullName>
    </submittedName>
</protein>
<comment type="caution">
    <text evidence="1">The sequence shown here is derived from an EMBL/GenBank/DDBJ whole genome shotgun (WGS) entry which is preliminary data.</text>
</comment>
<name>A0A8S9S2A6_BRACR</name>
<sequence length="50" mass="5271">MCMVYKSIWGLTTGKTIAVGKVTALSGDGFRVAPRGGFRKVLVTKESGVP</sequence>
<organism evidence="1 2">
    <name type="scientific">Brassica cretica</name>
    <name type="common">Mustard</name>
    <dbReference type="NCBI Taxonomy" id="69181"/>
    <lineage>
        <taxon>Eukaryota</taxon>
        <taxon>Viridiplantae</taxon>
        <taxon>Streptophyta</taxon>
        <taxon>Embryophyta</taxon>
        <taxon>Tracheophyta</taxon>
        <taxon>Spermatophyta</taxon>
        <taxon>Magnoliopsida</taxon>
        <taxon>eudicotyledons</taxon>
        <taxon>Gunneridae</taxon>
        <taxon>Pentapetalae</taxon>
        <taxon>rosids</taxon>
        <taxon>malvids</taxon>
        <taxon>Brassicales</taxon>
        <taxon>Brassicaceae</taxon>
        <taxon>Brassiceae</taxon>
        <taxon>Brassica</taxon>
    </lineage>
</organism>
<dbReference type="EMBL" id="QGKX02000088">
    <property type="protein sequence ID" value="KAF3587257.1"/>
    <property type="molecule type" value="Genomic_DNA"/>
</dbReference>
<gene>
    <name evidence="1" type="ORF">F2Q69_00026985</name>
</gene>
<evidence type="ECO:0000313" key="2">
    <source>
        <dbReference type="Proteomes" id="UP000712600"/>
    </source>
</evidence>
<proteinExistence type="predicted"/>
<evidence type="ECO:0000313" key="1">
    <source>
        <dbReference type="EMBL" id="KAF3587257.1"/>
    </source>
</evidence>